<dbReference type="OrthoDB" id="5518345at2759"/>
<dbReference type="PANTHER" id="PTHR28288:SF2">
    <property type="entry name" value="PROTEASE B INHIBITOR 2"/>
    <property type="match status" value="1"/>
</dbReference>
<keyword evidence="4" id="KW-1185">Reference proteome</keyword>
<dbReference type="GO" id="GO:0042144">
    <property type="term" value="P:vacuole fusion, non-autophagic"/>
    <property type="evidence" value="ECO:0007669"/>
    <property type="project" value="TreeGrafter"/>
</dbReference>
<comment type="similarity">
    <text evidence="1">Belongs to the protease inhibitor I9 family.</text>
</comment>
<evidence type="ECO:0000259" key="2">
    <source>
        <dbReference type="Pfam" id="PF05922"/>
    </source>
</evidence>
<organism evidence="3 4">
    <name type="scientific">Daedalea quercina L-15889</name>
    <dbReference type="NCBI Taxonomy" id="1314783"/>
    <lineage>
        <taxon>Eukaryota</taxon>
        <taxon>Fungi</taxon>
        <taxon>Dikarya</taxon>
        <taxon>Basidiomycota</taxon>
        <taxon>Agaricomycotina</taxon>
        <taxon>Agaricomycetes</taxon>
        <taxon>Polyporales</taxon>
        <taxon>Fomitopsis</taxon>
    </lineage>
</organism>
<dbReference type="AlphaFoldDB" id="A0A165SLY0"/>
<protein>
    <recommendedName>
        <fullName evidence="2">Inhibitor I9 domain-containing protein</fullName>
    </recommendedName>
</protein>
<evidence type="ECO:0000313" key="3">
    <source>
        <dbReference type="EMBL" id="KZT72196.1"/>
    </source>
</evidence>
<dbReference type="GO" id="GO:0004866">
    <property type="term" value="F:endopeptidase inhibitor activity"/>
    <property type="evidence" value="ECO:0007669"/>
    <property type="project" value="TreeGrafter"/>
</dbReference>
<dbReference type="InterPro" id="IPR010259">
    <property type="entry name" value="S8pro/Inhibitor_I9"/>
</dbReference>
<feature type="domain" description="Inhibitor I9" evidence="2">
    <location>
        <begin position="15"/>
        <end position="82"/>
    </location>
</feature>
<name>A0A165SLY0_9APHY</name>
<evidence type="ECO:0000256" key="1">
    <source>
        <dbReference type="ARBA" id="ARBA00038069"/>
    </source>
</evidence>
<dbReference type="PANTHER" id="PTHR28288">
    <property type="entry name" value="PROTEASE B INHIBITOR 2"/>
    <property type="match status" value="1"/>
</dbReference>
<sequence length="83" mass="9021">MSDGAGSGTVAVAEYIVVFKEHATQEQVDRYAQDVSANGGHIEQRFGSLLNGFSATIPESYLTQLQGENLIDYIEPDQIVTTQ</sequence>
<dbReference type="Pfam" id="PF05922">
    <property type="entry name" value="Inhibitor_I9"/>
    <property type="match status" value="1"/>
</dbReference>
<dbReference type="InterPro" id="IPR052471">
    <property type="entry name" value="PBI_I9"/>
</dbReference>
<gene>
    <name evidence="3" type="ORF">DAEQUDRAFT_763305</name>
</gene>
<dbReference type="EMBL" id="KV429042">
    <property type="protein sequence ID" value="KZT72196.1"/>
    <property type="molecule type" value="Genomic_DNA"/>
</dbReference>
<proteinExistence type="inferred from homology"/>
<dbReference type="InterPro" id="IPR037045">
    <property type="entry name" value="S8pro/Inhibitor_I9_sf"/>
</dbReference>
<dbReference type="SUPFAM" id="SSF54897">
    <property type="entry name" value="Protease propeptides/inhibitors"/>
    <property type="match status" value="1"/>
</dbReference>
<accession>A0A165SLY0</accession>
<dbReference type="Gene3D" id="3.30.70.80">
    <property type="entry name" value="Peptidase S8 propeptide/proteinase inhibitor I9"/>
    <property type="match status" value="1"/>
</dbReference>
<dbReference type="STRING" id="1314783.A0A165SLY0"/>
<reference evidence="3 4" key="1">
    <citation type="journal article" date="2016" name="Mol. Biol. Evol.">
        <title>Comparative Genomics of Early-Diverging Mushroom-Forming Fungi Provides Insights into the Origins of Lignocellulose Decay Capabilities.</title>
        <authorList>
            <person name="Nagy L.G."/>
            <person name="Riley R."/>
            <person name="Tritt A."/>
            <person name="Adam C."/>
            <person name="Daum C."/>
            <person name="Floudas D."/>
            <person name="Sun H."/>
            <person name="Yadav J.S."/>
            <person name="Pangilinan J."/>
            <person name="Larsson K.H."/>
            <person name="Matsuura K."/>
            <person name="Barry K."/>
            <person name="Labutti K."/>
            <person name="Kuo R."/>
            <person name="Ohm R.A."/>
            <person name="Bhattacharya S.S."/>
            <person name="Shirouzu T."/>
            <person name="Yoshinaga Y."/>
            <person name="Martin F.M."/>
            <person name="Grigoriev I.V."/>
            <person name="Hibbett D.S."/>
        </authorList>
    </citation>
    <scope>NUCLEOTIDE SEQUENCE [LARGE SCALE GENOMIC DNA]</scope>
    <source>
        <strain evidence="3 4">L-15889</strain>
    </source>
</reference>
<evidence type="ECO:0000313" key="4">
    <source>
        <dbReference type="Proteomes" id="UP000076727"/>
    </source>
</evidence>
<dbReference type="Proteomes" id="UP000076727">
    <property type="component" value="Unassembled WGS sequence"/>
</dbReference>